<name>U2QBZ7_LEPWF</name>
<dbReference type="AlphaFoldDB" id="U2QBZ7"/>
<evidence type="ECO:0000259" key="1">
    <source>
        <dbReference type="PROSITE" id="PS50003"/>
    </source>
</evidence>
<dbReference type="InterPro" id="IPR025387">
    <property type="entry name" value="DUF4299"/>
</dbReference>
<sequence>MEEKMSISFYVKNRKKFLGYEPVLNVETALSLLDKELYSYNTGNIDINDLLLSPVSNYQCLLIGDGKESARGFELYYDNKNKNYSIRVFTPSSREDWLLALEYIKALAKKFDSKIISETGEEYTVDNIDKFDYEGDILYGIEGISLRVKGEDSTLYSIFGINRIVSFNQEMIDRIENSDSPIDTFSNMVKEIQYLDAFSANQRFFRNKEDGKIIGAYTLTQNLRTILPYKPSVEFENSDMVKNEDIAFWNIGLVTIDGDENDRNSYNVAAHLDYDDFIKNLPESKYRFIDASYIMVEPLNKEELLGLLEIFVN</sequence>
<feature type="domain" description="PH" evidence="1">
    <location>
        <begin position="1"/>
        <end position="106"/>
    </location>
</feature>
<dbReference type="Proteomes" id="UP000016626">
    <property type="component" value="Unassembled WGS sequence"/>
</dbReference>
<reference evidence="2 3" key="1">
    <citation type="submission" date="2013-06" db="EMBL/GenBank/DDBJ databases">
        <authorList>
            <person name="Weinstock G."/>
            <person name="Sodergren E."/>
            <person name="Lobos E.A."/>
            <person name="Fulton L."/>
            <person name="Fulton R."/>
            <person name="Courtney L."/>
            <person name="Fronick C."/>
            <person name="O'Laughlin M."/>
            <person name="Godfrey J."/>
            <person name="Wilson R.M."/>
            <person name="Miner T."/>
            <person name="Farmer C."/>
            <person name="Delehaunty K."/>
            <person name="Cordes M."/>
            <person name="Minx P."/>
            <person name="Tomlinson C."/>
            <person name="Chen J."/>
            <person name="Wollam A."/>
            <person name="Pepin K.H."/>
            <person name="Bhonagiri V."/>
            <person name="Zhang X."/>
            <person name="Warren W."/>
            <person name="Mitreva M."/>
            <person name="Mardis E.R."/>
            <person name="Wilson R.K."/>
        </authorList>
    </citation>
    <scope>NUCLEOTIDE SEQUENCE [LARGE SCALE GENOMIC DNA]</scope>
    <source>
        <strain evidence="2 3">F0279</strain>
    </source>
</reference>
<protein>
    <recommendedName>
        <fullName evidence="1">PH domain-containing protein</fullName>
    </recommendedName>
</protein>
<organism evidence="2 3">
    <name type="scientific">Leptotrichia wadei (strain F0279)</name>
    <dbReference type="NCBI Taxonomy" id="888055"/>
    <lineage>
        <taxon>Bacteria</taxon>
        <taxon>Fusobacteriati</taxon>
        <taxon>Fusobacteriota</taxon>
        <taxon>Fusobacteriia</taxon>
        <taxon>Fusobacteriales</taxon>
        <taxon>Leptotrichiaceae</taxon>
        <taxon>Leptotrichia</taxon>
    </lineage>
</organism>
<evidence type="ECO:0000313" key="3">
    <source>
        <dbReference type="Proteomes" id="UP000016626"/>
    </source>
</evidence>
<evidence type="ECO:0000313" key="2">
    <source>
        <dbReference type="EMBL" id="ERK53936.1"/>
    </source>
</evidence>
<dbReference type="InterPro" id="IPR001849">
    <property type="entry name" value="PH_domain"/>
</dbReference>
<dbReference type="PROSITE" id="PS50003">
    <property type="entry name" value="PH_DOMAIN"/>
    <property type="match status" value="1"/>
</dbReference>
<dbReference type="HOGENOM" id="CLU_075050_1_0_0"/>
<dbReference type="PATRIC" id="fig|888055.3.peg.262"/>
<dbReference type="Pfam" id="PF14132">
    <property type="entry name" value="DUF4299"/>
    <property type="match status" value="1"/>
</dbReference>
<comment type="caution">
    <text evidence="2">The sequence shown here is derived from an EMBL/GenBank/DDBJ whole genome shotgun (WGS) entry which is preliminary data.</text>
</comment>
<proteinExistence type="predicted"/>
<dbReference type="EMBL" id="AWVM01000013">
    <property type="protein sequence ID" value="ERK53936.1"/>
    <property type="molecule type" value="Genomic_DNA"/>
</dbReference>
<dbReference type="eggNOG" id="ENOG502ZB5J">
    <property type="taxonomic scope" value="Bacteria"/>
</dbReference>
<gene>
    <name evidence="2" type="ORF">HMPREF9015_00270</name>
</gene>
<accession>U2QBZ7</accession>